<keyword evidence="1" id="KW-1133">Transmembrane helix</keyword>
<gene>
    <name evidence="2" type="ORF">SAMN05421670_2383</name>
</gene>
<name>A0A1I5Z4T4_9BACI</name>
<dbReference type="STRING" id="126156.SAMN05421670_2383"/>
<keyword evidence="3" id="KW-1185">Reference proteome</keyword>
<organism evidence="2 3">
    <name type="scientific">Psychrobacillus psychrotolerans</name>
    <dbReference type="NCBI Taxonomy" id="126156"/>
    <lineage>
        <taxon>Bacteria</taxon>
        <taxon>Bacillati</taxon>
        <taxon>Bacillota</taxon>
        <taxon>Bacilli</taxon>
        <taxon>Bacillales</taxon>
        <taxon>Bacillaceae</taxon>
        <taxon>Psychrobacillus</taxon>
    </lineage>
</organism>
<reference evidence="3" key="1">
    <citation type="submission" date="2016-10" db="EMBL/GenBank/DDBJ databases">
        <authorList>
            <person name="Varghese N."/>
            <person name="Submissions S."/>
        </authorList>
    </citation>
    <scope>NUCLEOTIDE SEQUENCE [LARGE SCALE GENOMIC DNA]</scope>
    <source>
        <strain evidence="3">DSM 11706</strain>
    </source>
</reference>
<sequence>MVVFLFMLVVAKITTFVSYCFKIEKNETKLNLKIKNIMIVLVITLFERIKGLAWILL</sequence>
<keyword evidence="1" id="KW-0812">Transmembrane</keyword>
<keyword evidence="1" id="KW-0472">Membrane</keyword>
<evidence type="ECO:0000256" key="1">
    <source>
        <dbReference type="SAM" id="Phobius"/>
    </source>
</evidence>
<evidence type="ECO:0000313" key="3">
    <source>
        <dbReference type="Proteomes" id="UP000198734"/>
    </source>
</evidence>
<dbReference type="Proteomes" id="UP000198734">
    <property type="component" value="Unassembled WGS sequence"/>
</dbReference>
<feature type="transmembrane region" description="Helical" evidence="1">
    <location>
        <begin position="6"/>
        <end position="24"/>
    </location>
</feature>
<dbReference type="AlphaFoldDB" id="A0A1I5Z4T4"/>
<accession>A0A1I5Z4T4</accession>
<feature type="transmembrane region" description="Helical" evidence="1">
    <location>
        <begin position="36"/>
        <end position="56"/>
    </location>
</feature>
<proteinExistence type="predicted"/>
<protein>
    <submittedName>
        <fullName evidence="2">Uncharacterized protein</fullName>
    </submittedName>
</protein>
<dbReference type="EMBL" id="FOXU01000004">
    <property type="protein sequence ID" value="SFQ51325.1"/>
    <property type="molecule type" value="Genomic_DNA"/>
</dbReference>
<evidence type="ECO:0000313" key="2">
    <source>
        <dbReference type="EMBL" id="SFQ51325.1"/>
    </source>
</evidence>